<dbReference type="RefSeq" id="XP_007313943.1">
    <property type="nucleotide sequence ID" value="XM_007313881.1"/>
</dbReference>
<evidence type="ECO:0000313" key="2">
    <source>
        <dbReference type="EMBL" id="EGO29701.1"/>
    </source>
</evidence>
<feature type="compositionally biased region" description="Basic and acidic residues" evidence="1">
    <location>
        <begin position="87"/>
        <end position="96"/>
    </location>
</feature>
<proteinExistence type="predicted"/>
<dbReference type="EMBL" id="GL945429">
    <property type="protein sequence ID" value="EGO29701.1"/>
    <property type="molecule type" value="Genomic_DNA"/>
</dbReference>
<gene>
    <name evidence="2" type="ORF">SERLADRAFT_457831</name>
</gene>
<dbReference type="GeneID" id="18817592"/>
<feature type="region of interest" description="Disordered" evidence="1">
    <location>
        <begin position="87"/>
        <end position="106"/>
    </location>
</feature>
<sequence length="524" mass="58227">MPWYFFPSRRELTIILFSITTFIFFYNFQSTSELSDTHQSTSSQSSFFGGFRFGKDKQPGEVGGDTDPSSKDLEAEIFGDWSWEDDKLSGSEEKQRAKGGPGKHKAINQTELLAQKQKIFGNVGLSDGYQYWGDDVPRTEVVKHIPGFTILNNVIVVNGTVFFVTDHSSSFPALESIVSPTEPTKLLDWQVLTIEQARAKLGVFGGVIRGVSWLSTDSAPSNYTLLSLWRTYSSLDLSIGSSGKTSLPSPRRLMFPNIPTYQGERPDLNGPIIVRARSSVGVHPFLLKTAFPTLGMMYLEDWQDFALMEAPFMMERVIVADKGAAELANKDVPAFALPLTQLESSQFWWEPVRQELAGFFGANEAPSGQGKTVVTYISRQNNKSGPKLKDADHQSLDQALRQMGHNKGYEINIISSEAPWSERMAAIVRSTVIVGVYGDSLAESIFMLPSSYSVVMEIFPSGVFFRDEELAVHSLGIRYVAWQNERKFSSNSLPPVTVPDDMHTRDISINPAAIIEAIGHEISK</sequence>
<dbReference type="HOGENOM" id="CLU_033167_0_0_1"/>
<dbReference type="KEGG" id="sla:SERLADRAFT_457831"/>
<dbReference type="AlphaFoldDB" id="F8NHX8"/>
<accession>F8NHX8</accession>
<name>F8NHX8_SERL9</name>
<dbReference type="OrthoDB" id="529273at2759"/>
<dbReference type="Proteomes" id="UP000008064">
    <property type="component" value="Unassembled WGS sequence"/>
</dbReference>
<evidence type="ECO:0000256" key="1">
    <source>
        <dbReference type="SAM" id="MobiDB-lite"/>
    </source>
</evidence>
<protein>
    <submittedName>
        <fullName evidence="2">Uncharacterized protein</fullName>
    </submittedName>
</protein>
<reference evidence="2" key="1">
    <citation type="submission" date="2011-04" db="EMBL/GenBank/DDBJ databases">
        <title>Evolution of plant cell wall degrading machinery underlies the functional diversity of forest fungi.</title>
        <authorList>
            <consortium name="US DOE Joint Genome Institute (JGI-PGF)"/>
            <person name="Eastwood D.C."/>
            <person name="Floudas D."/>
            <person name="Binder M."/>
            <person name="Majcherczyk A."/>
            <person name="Schneider P."/>
            <person name="Aerts A."/>
            <person name="Asiegbu F.O."/>
            <person name="Baker S.E."/>
            <person name="Barry K."/>
            <person name="Bendiksby M."/>
            <person name="Blumentritt M."/>
            <person name="Coutinho P.M."/>
            <person name="Cullen D."/>
            <person name="Cullen D."/>
            <person name="Gathman A."/>
            <person name="Goodell B."/>
            <person name="Henrissat B."/>
            <person name="Ihrmark K."/>
            <person name="Kauserud H."/>
            <person name="Kohler A."/>
            <person name="LaButti K."/>
            <person name="Lapidus A."/>
            <person name="Lavin J.L."/>
            <person name="Lee Y.-H."/>
            <person name="Lindquist E."/>
            <person name="Lilly W."/>
            <person name="Lucas S."/>
            <person name="Morin E."/>
            <person name="Murat C."/>
            <person name="Oguiza J.A."/>
            <person name="Park J."/>
            <person name="Pisabarro A.G."/>
            <person name="Riley R."/>
            <person name="Rosling A."/>
            <person name="Salamov A."/>
            <person name="Schmidt O."/>
            <person name="Schmutz J."/>
            <person name="Skrede I."/>
            <person name="Stenlid J."/>
            <person name="Wiebenga A."/>
            <person name="Xie X."/>
            <person name="Kues U."/>
            <person name="Hibbett D.S."/>
            <person name="Hoffmeister D."/>
            <person name="Hogberg N."/>
            <person name="Martin F."/>
            <person name="Grigoriev I.V."/>
            <person name="Watkinson S.C."/>
        </authorList>
    </citation>
    <scope>NUCLEOTIDE SEQUENCE</scope>
    <source>
        <strain evidence="2">S7.9</strain>
    </source>
</reference>
<organism>
    <name type="scientific">Serpula lacrymans var. lacrymans (strain S7.9)</name>
    <name type="common">Dry rot fungus</name>
    <dbReference type="NCBI Taxonomy" id="578457"/>
    <lineage>
        <taxon>Eukaryota</taxon>
        <taxon>Fungi</taxon>
        <taxon>Dikarya</taxon>
        <taxon>Basidiomycota</taxon>
        <taxon>Agaricomycotina</taxon>
        <taxon>Agaricomycetes</taxon>
        <taxon>Agaricomycetidae</taxon>
        <taxon>Boletales</taxon>
        <taxon>Coniophorineae</taxon>
        <taxon>Serpulaceae</taxon>
        <taxon>Serpula</taxon>
    </lineage>
</organism>